<dbReference type="AlphaFoldDB" id="A0A9P6WEK4"/>
<dbReference type="GO" id="GO:0006406">
    <property type="term" value="P:mRNA export from nucleus"/>
    <property type="evidence" value="ECO:0007669"/>
    <property type="project" value="InterPro"/>
</dbReference>
<gene>
    <name evidence="1" type="ORF">C6P45_004096</name>
</gene>
<organism evidence="1 2">
    <name type="scientific">Maudiozyma exigua</name>
    <name type="common">Yeast</name>
    <name type="synonym">Kazachstania exigua</name>
    <dbReference type="NCBI Taxonomy" id="34358"/>
    <lineage>
        <taxon>Eukaryota</taxon>
        <taxon>Fungi</taxon>
        <taxon>Dikarya</taxon>
        <taxon>Ascomycota</taxon>
        <taxon>Saccharomycotina</taxon>
        <taxon>Saccharomycetes</taxon>
        <taxon>Saccharomycetales</taxon>
        <taxon>Saccharomycetaceae</taxon>
        <taxon>Maudiozyma</taxon>
    </lineage>
</organism>
<proteinExistence type="predicted"/>
<dbReference type="EMBL" id="PUHR01000005">
    <property type="protein sequence ID" value="KAG0672081.1"/>
    <property type="molecule type" value="Genomic_DNA"/>
</dbReference>
<keyword evidence="2" id="KW-1185">Reference proteome</keyword>
<sequence>MTTNNENSYFESLCEMDQVLQSNHEVLQETMQILEKLTNDSANDVELLKYMELLHQSYDSLLESSTDLRYSKYQTREHQVSNVNKMDIENREYIIGRKTWPDLRQYITLLDGINKDSIAYANLLNKLSVELVKQIDISDPQISEIVFDKWKPPAELQTIVDNYYESDTGNNDMLSDQLTKYFNSIKLSRAKYILQNKYMLQRHLTELNKEVNYWRGELDNIEMLLFGDGPHSIRRTLQTVDKLKAKLNTEAKN</sequence>
<dbReference type="GO" id="GO:0000446">
    <property type="term" value="C:nucleoplasmic THO complex"/>
    <property type="evidence" value="ECO:0007669"/>
    <property type="project" value="InterPro"/>
</dbReference>
<dbReference type="InterPro" id="IPR018557">
    <property type="entry name" value="THO_cplx_su_Thp2"/>
</dbReference>
<protein>
    <submittedName>
        <fullName evidence="1">Uncharacterized protein</fullName>
    </submittedName>
</protein>
<dbReference type="Proteomes" id="UP000750334">
    <property type="component" value="Unassembled WGS sequence"/>
</dbReference>
<evidence type="ECO:0000313" key="1">
    <source>
        <dbReference type="EMBL" id="KAG0672081.1"/>
    </source>
</evidence>
<name>A0A9P6WEK4_MAUEX</name>
<comment type="caution">
    <text evidence="1">The sequence shown here is derived from an EMBL/GenBank/DDBJ whole genome shotgun (WGS) entry which is preliminary data.</text>
</comment>
<dbReference type="OrthoDB" id="4035012at2759"/>
<dbReference type="Pfam" id="PF09432">
    <property type="entry name" value="THP2"/>
    <property type="match status" value="1"/>
</dbReference>
<reference evidence="1 2" key="1">
    <citation type="submission" date="2020-11" db="EMBL/GenBank/DDBJ databases">
        <title>Kefir isolates.</title>
        <authorList>
            <person name="Marcisauskas S."/>
            <person name="Kim Y."/>
            <person name="Blasche S."/>
        </authorList>
    </citation>
    <scope>NUCLEOTIDE SEQUENCE [LARGE SCALE GENOMIC DNA]</scope>
    <source>
        <strain evidence="1 2">OG2</strain>
    </source>
</reference>
<accession>A0A9P6WEK4</accession>
<evidence type="ECO:0000313" key="2">
    <source>
        <dbReference type="Proteomes" id="UP000750334"/>
    </source>
</evidence>
<dbReference type="GO" id="GO:0006368">
    <property type="term" value="P:transcription elongation by RNA polymerase II"/>
    <property type="evidence" value="ECO:0007669"/>
    <property type="project" value="InterPro"/>
</dbReference>